<dbReference type="Pfam" id="PF00999">
    <property type="entry name" value="Na_H_Exchanger"/>
    <property type="match status" value="1"/>
</dbReference>
<feature type="transmembrane region" description="Helical" evidence="8">
    <location>
        <begin position="97"/>
        <end position="120"/>
    </location>
</feature>
<keyword evidence="4 8" id="KW-0812">Transmembrane</keyword>
<feature type="transmembrane region" description="Helical" evidence="8">
    <location>
        <begin position="156"/>
        <end position="177"/>
    </location>
</feature>
<evidence type="ECO:0000256" key="3">
    <source>
        <dbReference type="ARBA" id="ARBA00022449"/>
    </source>
</evidence>
<name>A0A1H3YW87_9BACT</name>
<protein>
    <submittedName>
        <fullName evidence="10">Kef-type K+ transport system, membrane component KefB</fullName>
    </submittedName>
</protein>
<dbReference type="STRING" id="551991.SAMN05192529_10992"/>
<dbReference type="Proteomes" id="UP000199041">
    <property type="component" value="Unassembled WGS sequence"/>
</dbReference>
<evidence type="ECO:0000256" key="2">
    <source>
        <dbReference type="ARBA" id="ARBA00022448"/>
    </source>
</evidence>
<evidence type="ECO:0000313" key="11">
    <source>
        <dbReference type="Proteomes" id="UP000199041"/>
    </source>
</evidence>
<feature type="domain" description="Cation/H+ exchanger transmembrane" evidence="9">
    <location>
        <begin position="25"/>
        <end position="397"/>
    </location>
</feature>
<sequence>MTLITALDFTLPLTNPVIIFSLVLFIILFAPILLNRIKIPHIIGLIIAGVIVGPYGFNLLLRDSSIVLFGTVGLLYIMFLAGLEIDLVEFNKNKFRSLLFGLFTFCLPMILGTIGGYYILGYSMTTSILFASMMASHTLLAYPIASRYGINTDPSVTITIGGTMITDILALLVLAVIVGMSQGEIGSSFWLNLSISMIVFAFIIIFIFPLIARWFFKHYEDSIGQYIFVLAMVFLGGFLAEAAGIEAIVGAFITGLALNKFIPHNSALMNRIGFVGNAIFIPFFLVGVGMLVNVKVLFSSLGGLKVGAVMIAVVILGKIGAAWFTQKSFKLSKDQRRMIGGLSMAQAAATLATVLVGYNVILGEAPDGTPIRLLNEDILNGSILTILVTCTVSSLIVEKASKRIADAELTANTEESTEDKDKVLICFDEPDTVSDLVDLALMMNTRKEAPERFALHVVEEQNDDESKRKESEKMMKTALEQAAGSDTVITPIIRYDQSVSKGILFTIKEHLITDIIIGVTQSGSKKSQIGITTDQILGHTEQTVFVHHSVQPFNTLARIVVVVNKHAEWEEGFNHWVSKVLTISKESGLPLTIYCNSTIKDTLESINHASAKPLTINFENWEDWDDFLILSRELQPNDLFIVVISRPGYSSYHAKLAKTSYYLNKYFAKFSYILLYPQQKITYSKLTDLHHEEGTILDVFTEGRKVAEKTSNLIGNLFRKDGAKQEDNQPKDSDK</sequence>
<dbReference type="InterPro" id="IPR038770">
    <property type="entry name" value="Na+/solute_symporter_sf"/>
</dbReference>
<evidence type="ECO:0000259" key="9">
    <source>
        <dbReference type="Pfam" id="PF00999"/>
    </source>
</evidence>
<dbReference type="GO" id="GO:1902600">
    <property type="term" value="P:proton transmembrane transport"/>
    <property type="evidence" value="ECO:0007669"/>
    <property type="project" value="InterPro"/>
</dbReference>
<dbReference type="AlphaFoldDB" id="A0A1H3YW87"/>
<feature type="transmembrane region" description="Helical" evidence="8">
    <location>
        <begin position="126"/>
        <end position="144"/>
    </location>
</feature>
<dbReference type="RefSeq" id="WP_091397134.1">
    <property type="nucleotide sequence ID" value="NZ_FNQY01000009.1"/>
</dbReference>
<dbReference type="Gene3D" id="1.20.1530.20">
    <property type="match status" value="1"/>
</dbReference>
<proteinExistence type="predicted"/>
<dbReference type="PANTHER" id="PTHR43562:SF4">
    <property type="entry name" value="NA(+)_H(+) ANTIPORTER NHAS5"/>
    <property type="match status" value="1"/>
</dbReference>
<dbReference type="GO" id="GO:0016020">
    <property type="term" value="C:membrane"/>
    <property type="evidence" value="ECO:0007669"/>
    <property type="project" value="UniProtKB-SubCell"/>
</dbReference>
<feature type="transmembrane region" description="Helical" evidence="8">
    <location>
        <begin position="66"/>
        <end position="85"/>
    </location>
</feature>
<dbReference type="PANTHER" id="PTHR43562">
    <property type="entry name" value="NAPA-TYPE SODIUM/HYDROGEN ANTIPORTER"/>
    <property type="match status" value="1"/>
</dbReference>
<feature type="transmembrane region" description="Helical" evidence="8">
    <location>
        <begin position="17"/>
        <end position="35"/>
    </location>
</feature>
<dbReference type="OrthoDB" id="9793589at2"/>
<evidence type="ECO:0000256" key="5">
    <source>
        <dbReference type="ARBA" id="ARBA00022989"/>
    </source>
</evidence>
<gene>
    <name evidence="10" type="ORF">SAMN05192529_10992</name>
</gene>
<keyword evidence="2" id="KW-0813">Transport</keyword>
<evidence type="ECO:0000256" key="8">
    <source>
        <dbReference type="SAM" id="Phobius"/>
    </source>
</evidence>
<feature type="transmembrane region" description="Helical" evidence="8">
    <location>
        <begin position="42"/>
        <end position="60"/>
    </location>
</feature>
<organism evidence="10 11">
    <name type="scientific">Arachidicoccus rhizosphaerae</name>
    <dbReference type="NCBI Taxonomy" id="551991"/>
    <lineage>
        <taxon>Bacteria</taxon>
        <taxon>Pseudomonadati</taxon>
        <taxon>Bacteroidota</taxon>
        <taxon>Chitinophagia</taxon>
        <taxon>Chitinophagales</taxon>
        <taxon>Chitinophagaceae</taxon>
        <taxon>Arachidicoccus</taxon>
    </lineage>
</organism>
<comment type="subcellular location">
    <subcellularLocation>
        <location evidence="1">Membrane</location>
        <topology evidence="1">Multi-pass membrane protein</topology>
    </subcellularLocation>
</comment>
<evidence type="ECO:0000256" key="7">
    <source>
        <dbReference type="ARBA" id="ARBA00023136"/>
    </source>
</evidence>
<accession>A0A1H3YW87</accession>
<keyword evidence="5 8" id="KW-1133">Transmembrane helix</keyword>
<evidence type="ECO:0000313" key="10">
    <source>
        <dbReference type="EMBL" id="SEA15766.1"/>
    </source>
</evidence>
<dbReference type="EMBL" id="FNQY01000009">
    <property type="protein sequence ID" value="SEA15766.1"/>
    <property type="molecule type" value="Genomic_DNA"/>
</dbReference>
<keyword evidence="7 8" id="KW-0472">Membrane</keyword>
<dbReference type="GO" id="GO:0015297">
    <property type="term" value="F:antiporter activity"/>
    <property type="evidence" value="ECO:0007669"/>
    <property type="project" value="UniProtKB-KW"/>
</dbReference>
<feature type="transmembrane region" description="Helical" evidence="8">
    <location>
        <begin position="306"/>
        <end position="326"/>
    </location>
</feature>
<evidence type="ECO:0000256" key="1">
    <source>
        <dbReference type="ARBA" id="ARBA00004141"/>
    </source>
</evidence>
<evidence type="ECO:0000256" key="4">
    <source>
        <dbReference type="ARBA" id="ARBA00022692"/>
    </source>
</evidence>
<evidence type="ECO:0000256" key="6">
    <source>
        <dbReference type="ARBA" id="ARBA00023065"/>
    </source>
</evidence>
<feature type="transmembrane region" description="Helical" evidence="8">
    <location>
        <begin position="338"/>
        <end position="358"/>
    </location>
</feature>
<feature type="transmembrane region" description="Helical" evidence="8">
    <location>
        <begin position="274"/>
        <end position="294"/>
    </location>
</feature>
<dbReference type="InterPro" id="IPR006153">
    <property type="entry name" value="Cation/H_exchanger_TM"/>
</dbReference>
<keyword evidence="3" id="KW-0050">Antiport</keyword>
<feature type="transmembrane region" description="Helical" evidence="8">
    <location>
        <begin position="223"/>
        <end position="239"/>
    </location>
</feature>
<keyword evidence="6" id="KW-0406">Ion transport</keyword>
<feature type="transmembrane region" description="Helical" evidence="8">
    <location>
        <begin position="189"/>
        <end position="211"/>
    </location>
</feature>
<keyword evidence="11" id="KW-1185">Reference proteome</keyword>
<reference evidence="10 11" key="1">
    <citation type="submission" date="2016-10" db="EMBL/GenBank/DDBJ databases">
        <authorList>
            <person name="de Groot N.N."/>
        </authorList>
    </citation>
    <scope>NUCLEOTIDE SEQUENCE [LARGE SCALE GENOMIC DNA]</scope>
    <source>
        <strain evidence="10 11">Vu-144</strain>
    </source>
</reference>